<dbReference type="PANTHER" id="PTHR45527:SF14">
    <property type="entry name" value="PLIPASTATIN SYNTHASE SUBUNIT B"/>
    <property type="match status" value="1"/>
</dbReference>
<accession>A0A1I6PW61</accession>
<dbReference type="GO" id="GO:0031177">
    <property type="term" value="F:phosphopantetheine binding"/>
    <property type="evidence" value="ECO:0007669"/>
    <property type="project" value="TreeGrafter"/>
</dbReference>
<evidence type="ECO:0000313" key="5">
    <source>
        <dbReference type="Proteomes" id="UP000198660"/>
    </source>
</evidence>
<reference evidence="5" key="1">
    <citation type="submission" date="2016-10" db="EMBL/GenBank/DDBJ databases">
        <authorList>
            <person name="Varghese N."/>
            <person name="Submissions S."/>
        </authorList>
    </citation>
    <scope>NUCLEOTIDE SEQUENCE [LARGE SCALE GENOMIC DNA]</scope>
    <source>
        <strain evidence="5">DSM 45789</strain>
    </source>
</reference>
<evidence type="ECO:0000259" key="2">
    <source>
        <dbReference type="Pfam" id="PF00501"/>
    </source>
</evidence>
<dbReference type="InterPro" id="IPR045851">
    <property type="entry name" value="AMP-bd_C_sf"/>
</dbReference>
<dbReference type="InterPro" id="IPR020459">
    <property type="entry name" value="AMP-binding"/>
</dbReference>
<dbReference type="PROSITE" id="PS00455">
    <property type="entry name" value="AMP_BINDING"/>
    <property type="match status" value="1"/>
</dbReference>
<dbReference type="RefSeq" id="WP_091833967.1">
    <property type="nucleotide sequence ID" value="NZ_FPAA01000002.1"/>
</dbReference>
<organism evidence="4 5">
    <name type="scientific">Marininema halotolerans</name>
    <dbReference type="NCBI Taxonomy" id="1155944"/>
    <lineage>
        <taxon>Bacteria</taxon>
        <taxon>Bacillati</taxon>
        <taxon>Bacillota</taxon>
        <taxon>Bacilli</taxon>
        <taxon>Bacillales</taxon>
        <taxon>Thermoactinomycetaceae</taxon>
        <taxon>Marininema</taxon>
    </lineage>
</organism>
<dbReference type="Proteomes" id="UP000198660">
    <property type="component" value="Unassembled WGS sequence"/>
</dbReference>
<dbReference type="PANTHER" id="PTHR45527">
    <property type="entry name" value="NONRIBOSOMAL PEPTIDE SYNTHETASE"/>
    <property type="match status" value="1"/>
</dbReference>
<dbReference type="Pfam" id="PF13193">
    <property type="entry name" value="AMP-binding_C"/>
    <property type="match status" value="1"/>
</dbReference>
<dbReference type="Pfam" id="PF00501">
    <property type="entry name" value="AMP-binding"/>
    <property type="match status" value="1"/>
</dbReference>
<name>A0A1I6PW61_9BACL</name>
<protein>
    <submittedName>
        <fullName evidence="4">Surfactin family lipopeptide synthetase A</fullName>
    </submittedName>
</protein>
<feature type="domain" description="AMP-dependent synthetase/ligase" evidence="2">
    <location>
        <begin position="9"/>
        <end position="364"/>
    </location>
</feature>
<evidence type="ECO:0000256" key="1">
    <source>
        <dbReference type="ARBA" id="ARBA00006432"/>
    </source>
</evidence>
<dbReference type="AlphaFoldDB" id="A0A1I6PW61"/>
<proteinExistence type="inferred from homology"/>
<comment type="similarity">
    <text evidence="1">Belongs to the ATP-dependent AMP-binding enzyme family.</text>
</comment>
<evidence type="ECO:0000313" key="4">
    <source>
        <dbReference type="EMBL" id="SFS44434.1"/>
    </source>
</evidence>
<sequence>MKSLVHLYFEAQVKRTPDAVAVVFGEQSLTYSELNIKSNQLAACLRKQGVGPETIVGVMVERSLEMIIGIFGILKAGGAYLPLSPTYPKKRLQYIVADCGMSLVLTQSQFLSMWEESLKAEVWALDEPSLYMGSGENLPCLNHPSDLVYVIYTSGSTGTPKGVMIEHRALVNRLEWMQEVYPITGDDTLLQKTPYTFDVSVWEIFWWAMVGAKVCVLAPGMEKFPQAIIQSTLREQVTVMHFVPSMMSAFLHYIEGKDEIQHLASLQRVFVSGEALLSQQVMKFNELLRQTNGTDLTNLYGPTEATIDVTAYDCPPGLTLEDNIPIGRPIRNMELSVADEEGNQLPPGQIGELCIAGIGLARGYVNNPILTAERFIENKKGQRIYRTGDFARLRTDGNMEYHGRMDQQVKIRGLRIELGEIESCAMACEGVQHCVVMVHRESETVMKLVAYYVASEDVQRTDLKNHLRLHLPDYMVPSRYIKRQRLPLTENGKVDRKALASLIDTESKTGGGVS</sequence>
<dbReference type="PRINTS" id="PR00154">
    <property type="entry name" value="AMPBINDING"/>
</dbReference>
<dbReference type="FunFam" id="3.40.50.980:FF:000002">
    <property type="entry name" value="Enterobactin synthetase component F"/>
    <property type="match status" value="1"/>
</dbReference>
<dbReference type="GO" id="GO:0044550">
    <property type="term" value="P:secondary metabolite biosynthetic process"/>
    <property type="evidence" value="ECO:0007669"/>
    <property type="project" value="TreeGrafter"/>
</dbReference>
<dbReference type="InterPro" id="IPR010071">
    <property type="entry name" value="AA_adenyl_dom"/>
</dbReference>
<evidence type="ECO:0000259" key="3">
    <source>
        <dbReference type="Pfam" id="PF13193"/>
    </source>
</evidence>
<dbReference type="EMBL" id="FPAA01000002">
    <property type="protein sequence ID" value="SFS44434.1"/>
    <property type="molecule type" value="Genomic_DNA"/>
</dbReference>
<dbReference type="CDD" id="cd05930">
    <property type="entry name" value="A_NRPS"/>
    <property type="match status" value="1"/>
</dbReference>
<dbReference type="InterPro" id="IPR000873">
    <property type="entry name" value="AMP-dep_synth/lig_dom"/>
</dbReference>
<dbReference type="Gene3D" id="2.30.38.10">
    <property type="entry name" value="Luciferase, Domain 3"/>
    <property type="match status" value="1"/>
</dbReference>
<keyword evidence="5" id="KW-1185">Reference proteome</keyword>
<gene>
    <name evidence="4" type="ORF">SAMN05444972_102175</name>
</gene>
<dbReference type="InterPro" id="IPR025110">
    <property type="entry name" value="AMP-bd_C"/>
</dbReference>
<dbReference type="OrthoDB" id="9765680at2"/>
<dbReference type="NCBIfam" id="TIGR01733">
    <property type="entry name" value="AA-adenyl-dom"/>
    <property type="match status" value="1"/>
</dbReference>
<dbReference type="Gene3D" id="3.30.300.30">
    <property type="match status" value="1"/>
</dbReference>
<dbReference type="FunFam" id="3.40.50.12780:FF:000012">
    <property type="entry name" value="Non-ribosomal peptide synthetase"/>
    <property type="match status" value="1"/>
</dbReference>
<dbReference type="GO" id="GO:0043041">
    <property type="term" value="P:amino acid activation for nonribosomal peptide biosynthetic process"/>
    <property type="evidence" value="ECO:0007669"/>
    <property type="project" value="TreeGrafter"/>
</dbReference>
<dbReference type="FunFam" id="3.40.50.980:FF:000001">
    <property type="entry name" value="Non-ribosomal peptide synthetase"/>
    <property type="match status" value="1"/>
</dbReference>
<dbReference type="GO" id="GO:0005829">
    <property type="term" value="C:cytosol"/>
    <property type="evidence" value="ECO:0007669"/>
    <property type="project" value="TreeGrafter"/>
</dbReference>
<dbReference type="InterPro" id="IPR020845">
    <property type="entry name" value="AMP-binding_CS"/>
</dbReference>
<feature type="domain" description="AMP-binding enzyme C-terminal" evidence="3">
    <location>
        <begin position="420"/>
        <end position="493"/>
    </location>
</feature>
<dbReference type="Gene3D" id="3.40.50.980">
    <property type="match status" value="2"/>
</dbReference>
<dbReference type="SUPFAM" id="SSF56801">
    <property type="entry name" value="Acetyl-CoA synthetase-like"/>
    <property type="match status" value="1"/>
</dbReference>